<feature type="region of interest" description="Disordered" evidence="1">
    <location>
        <begin position="36"/>
        <end position="75"/>
    </location>
</feature>
<feature type="compositionally biased region" description="Basic and acidic residues" evidence="1">
    <location>
        <begin position="125"/>
        <end position="140"/>
    </location>
</feature>
<feature type="region of interest" description="Disordered" evidence="1">
    <location>
        <begin position="447"/>
        <end position="483"/>
    </location>
</feature>
<reference evidence="2" key="1">
    <citation type="submission" date="2021-01" db="EMBL/GenBank/DDBJ databases">
        <authorList>
            <person name="Corre E."/>
            <person name="Pelletier E."/>
            <person name="Niang G."/>
            <person name="Scheremetjew M."/>
            <person name="Finn R."/>
            <person name="Kale V."/>
            <person name="Holt S."/>
            <person name="Cochrane G."/>
            <person name="Meng A."/>
            <person name="Brown T."/>
            <person name="Cohen L."/>
        </authorList>
    </citation>
    <scope>NUCLEOTIDE SEQUENCE</scope>
    <source>
        <strain evidence="2">CCMP127</strain>
    </source>
</reference>
<feature type="compositionally biased region" description="Low complexity" evidence="1">
    <location>
        <begin position="305"/>
        <end position="317"/>
    </location>
</feature>
<feature type="compositionally biased region" description="Low complexity" evidence="1">
    <location>
        <begin position="195"/>
        <end position="207"/>
    </location>
</feature>
<dbReference type="InterPro" id="IPR057491">
    <property type="entry name" value="DiatomPyrShell"/>
</dbReference>
<name>A0A7S3P5P0_9STRA</name>
<dbReference type="Pfam" id="PF25192">
    <property type="entry name" value="DiatomPyrShell"/>
    <property type="match status" value="1"/>
</dbReference>
<feature type="region of interest" description="Disordered" evidence="1">
    <location>
        <begin position="506"/>
        <end position="549"/>
    </location>
</feature>
<dbReference type="AlphaFoldDB" id="A0A7S3P5P0"/>
<organism evidence="2">
    <name type="scientific">Amphora coffeiformis</name>
    <dbReference type="NCBI Taxonomy" id="265554"/>
    <lineage>
        <taxon>Eukaryota</taxon>
        <taxon>Sar</taxon>
        <taxon>Stramenopiles</taxon>
        <taxon>Ochrophyta</taxon>
        <taxon>Bacillariophyta</taxon>
        <taxon>Bacillariophyceae</taxon>
        <taxon>Bacillariophycidae</taxon>
        <taxon>Thalassiophysales</taxon>
        <taxon>Catenulaceae</taxon>
        <taxon>Amphora</taxon>
    </lineage>
</organism>
<dbReference type="EMBL" id="HBIM01007673">
    <property type="protein sequence ID" value="CAE0408825.1"/>
    <property type="molecule type" value="Transcribed_RNA"/>
</dbReference>
<feature type="region of interest" description="Disordered" evidence="1">
    <location>
        <begin position="364"/>
        <end position="434"/>
    </location>
</feature>
<feature type="compositionally biased region" description="Polar residues" evidence="1">
    <location>
        <begin position="414"/>
        <end position="423"/>
    </location>
</feature>
<feature type="compositionally biased region" description="Polar residues" evidence="1">
    <location>
        <begin position="99"/>
        <end position="108"/>
    </location>
</feature>
<feature type="compositionally biased region" description="Basic residues" evidence="1">
    <location>
        <begin position="65"/>
        <end position="74"/>
    </location>
</feature>
<feature type="region of interest" description="Disordered" evidence="1">
    <location>
        <begin position="303"/>
        <end position="327"/>
    </location>
</feature>
<feature type="compositionally biased region" description="Low complexity" evidence="1">
    <location>
        <begin position="36"/>
        <end position="45"/>
    </location>
</feature>
<feature type="region of interest" description="Disordered" evidence="1">
    <location>
        <begin position="580"/>
        <end position="769"/>
    </location>
</feature>
<feature type="region of interest" description="Disordered" evidence="1">
    <location>
        <begin position="808"/>
        <end position="830"/>
    </location>
</feature>
<accession>A0A7S3P5P0</accession>
<gene>
    <name evidence="2" type="ORF">ACOF00016_LOCUS6535</name>
</gene>
<feature type="region of interest" description="Disordered" evidence="1">
    <location>
        <begin position="99"/>
        <end position="141"/>
    </location>
</feature>
<feature type="compositionally biased region" description="Basic and acidic residues" evidence="1">
    <location>
        <begin position="675"/>
        <end position="688"/>
    </location>
</feature>
<feature type="compositionally biased region" description="Low complexity" evidence="1">
    <location>
        <begin position="113"/>
        <end position="123"/>
    </location>
</feature>
<feature type="compositionally biased region" description="Low complexity" evidence="1">
    <location>
        <begin position="216"/>
        <end position="232"/>
    </location>
</feature>
<protein>
    <submittedName>
        <fullName evidence="2">Uncharacterized protein</fullName>
    </submittedName>
</protein>
<evidence type="ECO:0000313" key="2">
    <source>
        <dbReference type="EMBL" id="CAE0408825.1"/>
    </source>
</evidence>
<feature type="region of interest" description="Disordered" evidence="1">
    <location>
        <begin position="191"/>
        <end position="280"/>
    </location>
</feature>
<feature type="compositionally biased region" description="Basic residues" evidence="1">
    <location>
        <begin position="233"/>
        <end position="245"/>
    </location>
</feature>
<feature type="compositionally biased region" description="Basic and acidic residues" evidence="1">
    <location>
        <begin position="632"/>
        <end position="652"/>
    </location>
</feature>
<proteinExistence type="predicted"/>
<feature type="compositionally biased region" description="Polar residues" evidence="1">
    <location>
        <begin position="262"/>
        <end position="276"/>
    </location>
</feature>
<feature type="compositionally biased region" description="Acidic residues" evidence="1">
    <location>
        <begin position="808"/>
        <end position="817"/>
    </location>
</feature>
<sequence length="1060" mass="117486">MKKDLRRTTVMVVLLWFWMMNYDSITGTTTAFLLDPTTTTSTTPNARHHRGGGGGGNAINNNHHGSLRRRRRQSRQLVVVQKSAWKDWGIQWDRISHGLSTNHNNQPQEKSRSSPASSSSSPPEDNDRYNDTNNSPKDRTLQGLEKMQTEIGALIEDLQNKHDSNGKEAVLQAKLAALSADLEAYRTAAAKTAQSNNDDNASSSLADKNNDTAPAKSSSPPSSSQGSSSFKKSTTKMSRRMRKKMQNQIGEQVFTKEDDDVNNSPRGTTTHVNGYQSAKPKINGYVDNRYESSSASPMHMVMEASSSSTTNSSRQTTAPPTTRPEKMKVAELRDALQEQGIESKDVRGFRKAELLKMLLRLQKQNAARRSRGDTALRTSSSKGNDDDDNNNNTGGGGNTRSSSPSRNSEDRSTTPRLQKTNAVKSRDTKTDDLTAFVNGARLNDDKKTNGVAAATEDKNRPDPVALNGETKSVENVEPAPEPLDPAVKARQEYFKRRIEEARLRAMSSRVGKMETKANRSNNGAEQQSQANAESTSQSNGFDSDDNQIDMPAINPEVIVDRYDKSSSPYIIEIKDESIENTPRRWSSVDSRRFGEPPKAAPVNNKARKPPPPPPSTWVPPSATVFEPIKPPPEQRRFGMEPPKEPRTTDLPKARIATADTPGDWFGGPSFAKPSRTFDELFQAKERPGMDSPKGPSGSMGPRPARSVAADATPWQRYGEPLYGETRRERYGEPPMPNRNGERKSRFGNPPSQQKYEYPMYEEPESWSKDEGYKEEPQVIQSPLPKPPSNAFRMTRSFVDAVVEAIEEVMESPDEDESKESVTEESTSRLAEAPVSIWDTPFPVRIEGSELRTWSFEDSSIERVQVFLKADSDSPLTANVDLWNGPDDTPHKMTVYLEDGNLHPLSTVMETPIGHNTVAIENSADFGIALKAAVVSSDFGNGSHGFGPLSEKLSKMDQEDKEMESGEVRTWPISAEVSSVQLLLRTYKRPLHARVELVTSHRVTQAIEIYTEDGLERPFYIVMETPGEENVIRVVNTAPDGISMDAVVEPYIVSSHNENSP</sequence>
<evidence type="ECO:0000256" key="1">
    <source>
        <dbReference type="SAM" id="MobiDB-lite"/>
    </source>
</evidence>
<feature type="compositionally biased region" description="Polar residues" evidence="1">
    <location>
        <begin position="518"/>
        <end position="541"/>
    </location>
</feature>